<dbReference type="GO" id="GO:0051082">
    <property type="term" value="F:unfolded protein binding"/>
    <property type="evidence" value="ECO:0007669"/>
    <property type="project" value="TreeGrafter"/>
</dbReference>
<dbReference type="InterPro" id="IPR036249">
    <property type="entry name" value="Thioredoxin-like_sf"/>
</dbReference>
<dbReference type="GO" id="GO:0005737">
    <property type="term" value="C:cytoplasm"/>
    <property type="evidence" value="ECO:0007669"/>
    <property type="project" value="TreeGrafter"/>
</dbReference>
<comment type="caution">
    <text evidence="4">The sequence shown here is derived from an EMBL/GenBank/DDBJ whole genome shotgun (WGS) entry which is preliminary data.</text>
</comment>
<dbReference type="EMBL" id="JAGTXO010000004">
    <property type="protein sequence ID" value="KAG8468252.1"/>
    <property type="molecule type" value="Genomic_DNA"/>
</dbReference>
<dbReference type="Gene3D" id="3.40.30.10">
    <property type="entry name" value="Glutaredoxin"/>
    <property type="match status" value="1"/>
</dbReference>
<organism evidence="4 5">
    <name type="scientific">Diacronema lutheri</name>
    <name type="common">Unicellular marine alga</name>
    <name type="synonym">Monochrysis lutheri</name>
    <dbReference type="NCBI Taxonomy" id="2081491"/>
    <lineage>
        <taxon>Eukaryota</taxon>
        <taxon>Haptista</taxon>
        <taxon>Haptophyta</taxon>
        <taxon>Pavlovophyceae</taxon>
        <taxon>Pavlovales</taxon>
        <taxon>Pavlovaceae</taxon>
        <taxon>Diacronema</taxon>
    </lineage>
</organism>
<keyword evidence="2" id="KW-0732">Signal</keyword>
<dbReference type="AlphaFoldDB" id="A0A8J5XTK8"/>
<proteinExistence type="predicted"/>
<name>A0A8J5XTK8_DIALT</name>
<feature type="region of interest" description="Disordered" evidence="1">
    <location>
        <begin position="667"/>
        <end position="749"/>
    </location>
</feature>
<feature type="domain" description="J" evidence="3">
    <location>
        <begin position="22"/>
        <end position="86"/>
    </location>
</feature>
<dbReference type="PANTHER" id="PTHR43096">
    <property type="entry name" value="DNAJ HOMOLOG 1, MITOCHONDRIAL-RELATED"/>
    <property type="match status" value="1"/>
</dbReference>
<dbReference type="PROSITE" id="PS50076">
    <property type="entry name" value="DNAJ_2"/>
    <property type="match status" value="1"/>
</dbReference>
<feature type="compositionally biased region" description="Basic and acidic residues" evidence="1">
    <location>
        <begin position="684"/>
        <end position="693"/>
    </location>
</feature>
<evidence type="ECO:0000313" key="5">
    <source>
        <dbReference type="Proteomes" id="UP000751190"/>
    </source>
</evidence>
<evidence type="ECO:0000256" key="1">
    <source>
        <dbReference type="SAM" id="MobiDB-lite"/>
    </source>
</evidence>
<dbReference type="GO" id="GO:0042026">
    <property type="term" value="P:protein refolding"/>
    <property type="evidence" value="ECO:0007669"/>
    <property type="project" value="TreeGrafter"/>
</dbReference>
<dbReference type="PANTHER" id="PTHR43096:SF58">
    <property type="entry name" value="CHAPERONE DNAJ-DOMAIN SUPERFAMILY PROTEIN"/>
    <property type="match status" value="1"/>
</dbReference>
<dbReference type="Pfam" id="PF00226">
    <property type="entry name" value="DnaJ"/>
    <property type="match status" value="1"/>
</dbReference>
<dbReference type="Proteomes" id="UP000751190">
    <property type="component" value="Unassembled WGS sequence"/>
</dbReference>
<dbReference type="InterPro" id="IPR001623">
    <property type="entry name" value="DnaJ_domain"/>
</dbReference>
<keyword evidence="5" id="KW-1185">Reference proteome</keyword>
<dbReference type="CDD" id="cd06257">
    <property type="entry name" value="DnaJ"/>
    <property type="match status" value="1"/>
</dbReference>
<dbReference type="InterPro" id="IPR018253">
    <property type="entry name" value="DnaJ_domain_CS"/>
</dbReference>
<dbReference type="SMART" id="SM00271">
    <property type="entry name" value="DnaJ"/>
    <property type="match status" value="1"/>
</dbReference>
<dbReference type="SUPFAM" id="SSF46565">
    <property type="entry name" value="Chaperone J-domain"/>
    <property type="match status" value="1"/>
</dbReference>
<dbReference type="PROSITE" id="PS00636">
    <property type="entry name" value="DNAJ_1"/>
    <property type="match status" value="1"/>
</dbReference>
<dbReference type="SUPFAM" id="SSF52833">
    <property type="entry name" value="Thioredoxin-like"/>
    <property type="match status" value="1"/>
</dbReference>
<sequence>MARSRGSLLLGALWWVSGTAADYYADLGVSRRATAEEIKTAYRTLAKQLHPDKSNAPDADARFAKIATAYETLSNPDTRRQYDAYGPAYAASSGAARAGASAGRQRDPFAEFFAHGSRGQGFGFGGYSGAYGSAARPSFSSTIELDNDNWDHLVGAREAGEVRLWLVCFYADSSDLSRRFGMQWEALAARLQPMVRLGRVNTESRSAWMVVRRYRQLLMRVPAVVMVGDDGGDSSRATAYYGSTLSAELLAEWARRFLPAAQALRVASTRQLDEFVRAAAREPGEGGAGGPEARVPVLVLSSHASHDSLLVRYLAHRFVTASEDGGIAGGNGGARIALAHALVAQHTADGSAAARVMQAVGARELPAVAIWRDGPRGPPEVYSLAGAAAQPAGAGSAAAARDADAAAAGLADEAAQRARLVRLVRTRGSPRLRKLRASNMHDMCAAPARAASADGRTGGCALIICDSDAGRCAAAARLALDADALLRADADAEEGEPRVLWALLDGVRQQPLVRALLTAPSAAAAAAAAAGTARVRGVRAREQAPPPPAGSLPAGALPAIALLLPAADGRGALASARWAVYGGALAPAAGADARALAAWVEGVLGGKARAERSAELPPLLADRPPGLGARLWSAVFGSSLDLGTKCAIAAVLVLGTVGVTLLTLARSQPRKPPPAGGGSARAAGRGDDTRSEQSADVPPAGGAGAQRAGAGGHGSADGGAEAHAGNARDAPGGGQQPRASEPAAGASPFDAPALSARSLAAALGAAPFCIVVPQGSAKYSNSGCTATVRVLRARYSAEGSFYFATLHVHEQDAGNVVFRQLQLVLRQCGCVALRRTSDIERTRVAVYNGPMSPDALGSWLDRLIGGELPLAHLLGGS</sequence>
<feature type="compositionally biased region" description="Gly residues" evidence="1">
    <location>
        <begin position="701"/>
        <end position="717"/>
    </location>
</feature>
<gene>
    <name evidence="4" type="ORF">KFE25_013335</name>
</gene>
<reference evidence="4" key="1">
    <citation type="submission" date="2021-05" db="EMBL/GenBank/DDBJ databases">
        <title>The genome of the haptophyte Pavlova lutheri (Diacronema luteri, Pavlovales) - a model for lipid biosynthesis in eukaryotic algae.</title>
        <authorList>
            <person name="Hulatt C.J."/>
            <person name="Posewitz M.C."/>
        </authorList>
    </citation>
    <scope>NUCLEOTIDE SEQUENCE</scope>
    <source>
        <strain evidence="4">NIVA-4/92</strain>
    </source>
</reference>
<dbReference type="PRINTS" id="PR00625">
    <property type="entry name" value="JDOMAIN"/>
</dbReference>
<protein>
    <recommendedName>
        <fullName evidence="3">J domain-containing protein</fullName>
    </recommendedName>
</protein>
<accession>A0A8J5XTK8</accession>
<dbReference type="Gene3D" id="1.10.287.110">
    <property type="entry name" value="DnaJ domain"/>
    <property type="match status" value="1"/>
</dbReference>
<evidence type="ECO:0000313" key="4">
    <source>
        <dbReference type="EMBL" id="KAG8468252.1"/>
    </source>
</evidence>
<dbReference type="InterPro" id="IPR036869">
    <property type="entry name" value="J_dom_sf"/>
</dbReference>
<feature type="signal peptide" evidence="2">
    <location>
        <begin position="1"/>
        <end position="21"/>
    </location>
</feature>
<evidence type="ECO:0000256" key="2">
    <source>
        <dbReference type="SAM" id="SignalP"/>
    </source>
</evidence>
<feature type="chain" id="PRO_5035159894" description="J domain-containing protein" evidence="2">
    <location>
        <begin position="22"/>
        <end position="877"/>
    </location>
</feature>
<dbReference type="OrthoDB" id="10250354at2759"/>
<evidence type="ECO:0000259" key="3">
    <source>
        <dbReference type="PROSITE" id="PS50076"/>
    </source>
</evidence>